<name>A0A7D5IUP9_9MICO</name>
<dbReference type="AlphaFoldDB" id="A0A7D5IUP9"/>
<sequence>MLVAAAKAGVVLSCVTQASRSGLWVLADRDEPVHVAAPPHAGGVRVAGARVHWRAPALPRHPDALVDPIENVLVLVATCQPWERALVIWESALNRGLVDSRAMERFDLPPAARAVLGAATPWSDSGLETLVIVRLGWIGVPIRPQVWIAGHRVDFLIGDRLVLQVDGGHHVGAQRRSDIEHDAALSLLGYHVIRVDYVQIIERWQEVSDLIQRAVAQGLHLAR</sequence>
<dbReference type="Gene3D" id="3.40.960.10">
    <property type="entry name" value="VSR Endonuclease"/>
    <property type="match status" value="1"/>
</dbReference>
<evidence type="ECO:0000313" key="3">
    <source>
        <dbReference type="Proteomes" id="UP000509638"/>
    </source>
</evidence>
<dbReference type="InterPro" id="IPR011335">
    <property type="entry name" value="Restrct_endonuc-II-like"/>
</dbReference>
<proteinExistence type="predicted"/>
<accession>A0A7D5IUP9</accession>
<protein>
    <submittedName>
        <fullName evidence="2">DUF559 domain-containing protein</fullName>
    </submittedName>
</protein>
<reference evidence="2 3" key="1">
    <citation type="submission" date="2020-06" db="EMBL/GenBank/DDBJ databases">
        <authorList>
            <person name="Jo H."/>
        </authorList>
    </citation>
    <scope>NUCLEOTIDE SEQUENCE [LARGE SCALE GENOMIC DNA]</scope>
    <source>
        <strain evidence="2 3">I46</strain>
    </source>
</reference>
<evidence type="ECO:0000313" key="2">
    <source>
        <dbReference type="EMBL" id="QLD13194.1"/>
    </source>
</evidence>
<dbReference type="Pfam" id="PF04480">
    <property type="entry name" value="DUF559"/>
    <property type="match status" value="1"/>
</dbReference>
<dbReference type="Proteomes" id="UP000509638">
    <property type="component" value="Chromosome"/>
</dbReference>
<dbReference type="SUPFAM" id="SSF52980">
    <property type="entry name" value="Restriction endonuclease-like"/>
    <property type="match status" value="1"/>
</dbReference>
<organism evidence="2 3">
    <name type="scientific">Microbacterium oleivorans</name>
    <dbReference type="NCBI Taxonomy" id="273677"/>
    <lineage>
        <taxon>Bacteria</taxon>
        <taxon>Bacillati</taxon>
        <taxon>Actinomycetota</taxon>
        <taxon>Actinomycetes</taxon>
        <taxon>Micrococcales</taxon>
        <taxon>Microbacteriaceae</taxon>
        <taxon>Microbacterium</taxon>
    </lineage>
</organism>
<dbReference type="InterPro" id="IPR007569">
    <property type="entry name" value="DUF559"/>
</dbReference>
<feature type="domain" description="DUF559" evidence="1">
    <location>
        <begin position="139"/>
        <end position="215"/>
    </location>
</feature>
<dbReference type="EMBL" id="CP058316">
    <property type="protein sequence ID" value="QLD13194.1"/>
    <property type="molecule type" value="Genomic_DNA"/>
</dbReference>
<evidence type="ECO:0000259" key="1">
    <source>
        <dbReference type="Pfam" id="PF04480"/>
    </source>
</evidence>
<gene>
    <name evidence="2" type="ORF">HW566_04145</name>
</gene>